<reference evidence="3 4" key="1">
    <citation type="submission" date="2019-04" db="EMBL/GenBank/DDBJ databases">
        <title>Phreatobacter aquaticus sp. nov.</title>
        <authorList>
            <person name="Choi A."/>
            <person name="Baek K."/>
        </authorList>
    </citation>
    <scope>NUCLEOTIDE SEQUENCE [LARGE SCALE GENOMIC DNA]</scope>
    <source>
        <strain evidence="3 4">NMCR1094</strain>
    </source>
</reference>
<dbReference type="KEGG" id="paqt:E8L99_06350"/>
<gene>
    <name evidence="3" type="ORF">E8L99_06350</name>
</gene>
<dbReference type="AlphaFoldDB" id="A0A4D7QF10"/>
<keyword evidence="1" id="KW-0732">Signal</keyword>
<name>A0A4D7QF10_9HYPH</name>
<feature type="chain" id="PRO_5020218227" evidence="1">
    <location>
        <begin position="46"/>
        <end position="353"/>
    </location>
</feature>
<keyword evidence="4" id="KW-1185">Reference proteome</keyword>
<evidence type="ECO:0000313" key="3">
    <source>
        <dbReference type="EMBL" id="QCK85415.1"/>
    </source>
</evidence>
<dbReference type="InterPro" id="IPR036366">
    <property type="entry name" value="PGBDSf"/>
</dbReference>
<sequence length="353" mass="37523">MARHRMPFSWSFSPMAARARSSTHRLASAALVAAGLCLAATAAQAETRLCNRTSIVTEAAIGVMASDTAATRGWFRLDPGQCRAILQTAEAPGRLFLHTRAIGEPQNTSLGQPEHVTLCVGEGDFLVSGATACARPNTRMVAFSEVRPTVVEAIAVLFLSEAADYDLPQARRAGIQRLLARMGYDPGPVDGLEGPRTDAALRSFIADRALPADAAASPDIFDTLLSAWRAGEGPGFAWCNETGHRIMASLGVDEGGRIVTRGWYRVDPGTCLKPPVELGAARVYSFAEAVDRDGRPVQAAGKPLVFGGDIPGCVRPAEFEIGGTDCAAHNARATGFLAVTFDGRRRASVRFRE</sequence>
<dbReference type="Pfam" id="PF06282">
    <property type="entry name" value="DUF1036"/>
    <property type="match status" value="2"/>
</dbReference>
<organism evidence="3 4">
    <name type="scientific">Phreatobacter aquaticus</name>
    <dbReference type="NCBI Taxonomy" id="2570229"/>
    <lineage>
        <taxon>Bacteria</taxon>
        <taxon>Pseudomonadati</taxon>
        <taxon>Pseudomonadota</taxon>
        <taxon>Alphaproteobacteria</taxon>
        <taxon>Hyphomicrobiales</taxon>
        <taxon>Phreatobacteraceae</taxon>
        <taxon>Phreatobacter</taxon>
    </lineage>
</organism>
<protein>
    <submittedName>
        <fullName evidence="3">DUF1036 domain-containing protein</fullName>
    </submittedName>
</protein>
<dbReference type="InterPro" id="IPR002477">
    <property type="entry name" value="Peptidoglycan-bd-like"/>
</dbReference>
<feature type="signal peptide" evidence="1">
    <location>
        <begin position="1"/>
        <end position="45"/>
    </location>
</feature>
<dbReference type="OrthoDB" id="9806840at2"/>
<dbReference type="RefSeq" id="WP_137098749.1">
    <property type="nucleotide sequence ID" value="NZ_CP039865.1"/>
</dbReference>
<dbReference type="InterPro" id="IPR009380">
    <property type="entry name" value="DUF1036"/>
</dbReference>
<dbReference type="Pfam" id="PF01471">
    <property type="entry name" value="PG_binding_1"/>
    <property type="match status" value="1"/>
</dbReference>
<dbReference type="InterPro" id="IPR036365">
    <property type="entry name" value="PGBD-like_sf"/>
</dbReference>
<dbReference type="Proteomes" id="UP000298588">
    <property type="component" value="Chromosome"/>
</dbReference>
<dbReference type="Gene3D" id="1.10.101.10">
    <property type="entry name" value="PGBD-like superfamily/PGBD"/>
    <property type="match status" value="1"/>
</dbReference>
<evidence type="ECO:0000256" key="1">
    <source>
        <dbReference type="SAM" id="SignalP"/>
    </source>
</evidence>
<evidence type="ECO:0000313" key="4">
    <source>
        <dbReference type="Proteomes" id="UP000298588"/>
    </source>
</evidence>
<evidence type="ECO:0000259" key="2">
    <source>
        <dbReference type="Pfam" id="PF01471"/>
    </source>
</evidence>
<feature type="domain" description="Peptidoglycan binding-like" evidence="2">
    <location>
        <begin position="175"/>
        <end position="222"/>
    </location>
</feature>
<accession>A0A4D7QF10</accession>
<dbReference type="EMBL" id="CP039865">
    <property type="protein sequence ID" value="QCK85415.1"/>
    <property type="molecule type" value="Genomic_DNA"/>
</dbReference>
<dbReference type="SUPFAM" id="SSF47090">
    <property type="entry name" value="PGBD-like"/>
    <property type="match status" value="1"/>
</dbReference>
<proteinExistence type="predicted"/>